<proteinExistence type="inferred from homology"/>
<name>A0A843YSK8_9BURK</name>
<organism evidence="3 4">
    <name type="scientific">Glaciimonas soli</name>
    <dbReference type="NCBI Taxonomy" id="2590999"/>
    <lineage>
        <taxon>Bacteria</taxon>
        <taxon>Pseudomonadati</taxon>
        <taxon>Pseudomonadota</taxon>
        <taxon>Betaproteobacteria</taxon>
        <taxon>Burkholderiales</taxon>
        <taxon>Oxalobacteraceae</taxon>
        <taxon>Glaciimonas</taxon>
    </lineage>
</organism>
<dbReference type="Proteomes" id="UP000451565">
    <property type="component" value="Unassembled WGS sequence"/>
</dbReference>
<evidence type="ECO:0000259" key="2">
    <source>
        <dbReference type="Pfam" id="PF12849"/>
    </source>
</evidence>
<dbReference type="PANTHER" id="PTHR42996">
    <property type="entry name" value="PHOSPHATE-BINDING PROTEIN PSTS"/>
    <property type="match status" value="1"/>
</dbReference>
<keyword evidence="4" id="KW-1185">Reference proteome</keyword>
<protein>
    <recommendedName>
        <fullName evidence="2">PBP domain-containing protein</fullName>
    </recommendedName>
</protein>
<gene>
    <name evidence="3" type="ORF">GEV47_08420</name>
</gene>
<dbReference type="AlphaFoldDB" id="A0A843YSK8"/>
<evidence type="ECO:0000313" key="3">
    <source>
        <dbReference type="EMBL" id="MQR00704.1"/>
    </source>
</evidence>
<evidence type="ECO:0000256" key="1">
    <source>
        <dbReference type="ARBA" id="ARBA00008725"/>
    </source>
</evidence>
<dbReference type="Gene3D" id="3.40.190.10">
    <property type="entry name" value="Periplasmic binding protein-like II"/>
    <property type="match status" value="2"/>
</dbReference>
<dbReference type="InterPro" id="IPR050962">
    <property type="entry name" value="Phosphate-bind_PstS"/>
</dbReference>
<dbReference type="OrthoDB" id="9801510at2"/>
<dbReference type="InterPro" id="IPR024370">
    <property type="entry name" value="PBP_domain"/>
</dbReference>
<dbReference type="SUPFAM" id="SSF53850">
    <property type="entry name" value="Periplasmic binding protein-like II"/>
    <property type="match status" value="1"/>
</dbReference>
<dbReference type="PANTHER" id="PTHR42996:SF1">
    <property type="entry name" value="PHOSPHATE-BINDING PROTEIN PSTS"/>
    <property type="match status" value="1"/>
</dbReference>
<evidence type="ECO:0000313" key="4">
    <source>
        <dbReference type="Proteomes" id="UP000451565"/>
    </source>
</evidence>
<reference evidence="3 4" key="1">
    <citation type="submission" date="2019-10" db="EMBL/GenBank/DDBJ databases">
        <title>Glaciimonas soli sp. nov., a psychrophilic bacterium isolated from the forest soil of a high elevation mountain in Taiwan.</title>
        <authorList>
            <person name="Wang L.-T."/>
            <person name="Shieh W.Y."/>
        </authorList>
    </citation>
    <scope>NUCLEOTIDE SEQUENCE [LARGE SCALE GENOMIC DNA]</scope>
    <source>
        <strain evidence="3 4">GS1</strain>
    </source>
</reference>
<sequence length="417" mass="45640">MYGAKTYLYQHYVKRSGPNNSDAPRQGELGFSLIALLSATMPDKWSRLSVTRLSYFFIHIGTMKNLFLKTFWIVAASIFLVNPAFSENSVTVNVMGVPYMQTLYMALADDFASIDNPLLLKYTGGKTEEFAKSVASGAVDFSVTDIPLTGKELDERKLIQFPSMVTAIVPVVNLPGVESNKLVLNGLVLAKIMTGEITAWNDESIRALNPGMSLPSIRIKPLARSDASGATLAISSFLSKSSTEFSTKIGAGELVRWPSTVQLLHSGETLETTIHDTVGAISYIEMDIGNINKMTFVKLKHPTGSIVKADMGFLRSGVVGARTTDGGYGVRRLTAMDLGQNWPILLPIYIVLPQKAVNDKKMTLALRFIFWTFNKGDDSIEQSGLVPLPVELQTQAVKAFRKVQSVNGTPLIVNFDL</sequence>
<dbReference type="Pfam" id="PF12849">
    <property type="entry name" value="PBP_like_2"/>
    <property type="match status" value="1"/>
</dbReference>
<feature type="domain" description="PBP" evidence="2">
    <location>
        <begin position="92"/>
        <end position="373"/>
    </location>
</feature>
<accession>A0A843YSK8</accession>
<dbReference type="EMBL" id="WINI01000004">
    <property type="protein sequence ID" value="MQR00704.1"/>
    <property type="molecule type" value="Genomic_DNA"/>
</dbReference>
<comment type="caution">
    <text evidence="3">The sequence shown here is derived from an EMBL/GenBank/DDBJ whole genome shotgun (WGS) entry which is preliminary data.</text>
</comment>
<comment type="similarity">
    <text evidence="1">Belongs to the PstS family.</text>
</comment>